<feature type="compositionally biased region" description="Basic residues" evidence="3">
    <location>
        <begin position="384"/>
        <end position="398"/>
    </location>
</feature>
<dbReference type="Proteomes" id="UP000269669">
    <property type="component" value="Unassembled WGS sequence"/>
</dbReference>
<dbReference type="InterPro" id="IPR001907">
    <property type="entry name" value="ClpP"/>
</dbReference>
<dbReference type="OrthoDB" id="350336at2"/>
<dbReference type="RefSeq" id="WP_125487030.1">
    <property type="nucleotide sequence ID" value="NZ_RSDW01000001.1"/>
</dbReference>
<keyword evidence="5" id="KW-1185">Reference proteome</keyword>
<dbReference type="GO" id="GO:0009368">
    <property type="term" value="C:endopeptidase Clp complex"/>
    <property type="evidence" value="ECO:0007669"/>
    <property type="project" value="TreeGrafter"/>
</dbReference>
<dbReference type="EMBL" id="RSDW01000001">
    <property type="protein sequence ID" value="RSL18710.1"/>
    <property type="molecule type" value="Genomic_DNA"/>
</dbReference>
<accession>A0A3R9QCZ1</accession>
<dbReference type="PANTHER" id="PTHR10381">
    <property type="entry name" value="ATP-DEPENDENT CLP PROTEASE PROTEOLYTIC SUBUNIT"/>
    <property type="match status" value="1"/>
</dbReference>
<dbReference type="PRINTS" id="PR00127">
    <property type="entry name" value="CLPPROTEASEP"/>
</dbReference>
<keyword evidence="4" id="KW-0645">Protease</keyword>
<protein>
    <recommendedName>
        <fullName evidence="2">ATP-dependent Clp protease proteolytic subunit</fullName>
    </recommendedName>
</protein>
<evidence type="ECO:0000256" key="3">
    <source>
        <dbReference type="SAM" id="MobiDB-lite"/>
    </source>
</evidence>
<dbReference type="GO" id="GO:0051117">
    <property type="term" value="F:ATPase binding"/>
    <property type="evidence" value="ECO:0007669"/>
    <property type="project" value="TreeGrafter"/>
</dbReference>
<evidence type="ECO:0000256" key="1">
    <source>
        <dbReference type="ARBA" id="ARBA00007039"/>
    </source>
</evidence>
<gene>
    <name evidence="4" type="ORF">EDE15_4309</name>
</gene>
<evidence type="ECO:0000313" key="5">
    <source>
        <dbReference type="Proteomes" id="UP000269669"/>
    </source>
</evidence>
<dbReference type="GO" id="GO:0004252">
    <property type="term" value="F:serine-type endopeptidase activity"/>
    <property type="evidence" value="ECO:0007669"/>
    <property type="project" value="InterPro"/>
</dbReference>
<dbReference type="GO" id="GO:0004176">
    <property type="term" value="F:ATP-dependent peptidase activity"/>
    <property type="evidence" value="ECO:0007669"/>
    <property type="project" value="InterPro"/>
</dbReference>
<dbReference type="GO" id="GO:0006515">
    <property type="term" value="P:protein quality control for misfolded or incompletely synthesized proteins"/>
    <property type="evidence" value="ECO:0007669"/>
    <property type="project" value="TreeGrafter"/>
</dbReference>
<proteinExistence type="inferred from homology"/>
<dbReference type="Pfam" id="PF00574">
    <property type="entry name" value="CLP_protease"/>
    <property type="match status" value="1"/>
</dbReference>
<dbReference type="InterPro" id="IPR029045">
    <property type="entry name" value="ClpP/crotonase-like_dom_sf"/>
</dbReference>
<evidence type="ECO:0000313" key="4">
    <source>
        <dbReference type="EMBL" id="RSL18710.1"/>
    </source>
</evidence>
<name>A0A3R9QCZ1_9BACT</name>
<dbReference type="InterPro" id="IPR023562">
    <property type="entry name" value="ClpP/TepA"/>
</dbReference>
<comment type="caution">
    <text evidence="4">The sequence shown here is derived from an EMBL/GenBank/DDBJ whole genome shotgun (WGS) entry which is preliminary data.</text>
</comment>
<comment type="similarity">
    <text evidence="1 2">Belongs to the peptidase S14 family.</text>
</comment>
<keyword evidence="4" id="KW-0378">Hydrolase</keyword>
<dbReference type="AlphaFoldDB" id="A0A3R9QCZ1"/>
<dbReference type="SUPFAM" id="SSF52096">
    <property type="entry name" value="ClpP/crotonase"/>
    <property type="match status" value="1"/>
</dbReference>
<evidence type="ECO:0000256" key="2">
    <source>
        <dbReference type="RuleBase" id="RU003567"/>
    </source>
</evidence>
<dbReference type="PANTHER" id="PTHR10381:SF11">
    <property type="entry name" value="ATP-DEPENDENT CLP PROTEASE PROTEOLYTIC SUBUNIT, MITOCHONDRIAL"/>
    <property type="match status" value="1"/>
</dbReference>
<dbReference type="Gene3D" id="3.90.226.10">
    <property type="entry name" value="2-enoyl-CoA Hydratase, Chain A, domain 1"/>
    <property type="match status" value="1"/>
</dbReference>
<sequence>MATKIAAYRENPNRAIFITGEINQAMVDRLTPQIIQLQRADNEPITVYIDSPGGSTYHAGLLLQLLKNRDQDGLSVRIITVVTGLAASAAADILAAGDYAIAYRHAIIHFHGVRTSRGDAITHESASSLAEALRQTNESYALELAQEVLGRFMFIYMQLSSEFESVREEKHAASDVECLAESITAKLGGISSLLTLAVDKHKQLCDLLEHYSQELEAQVETFSRPALKEAFLLKFLIHWELGRNQEQDWRFRSDGLNAIREDFVLLADYEDGTHMSNLDQLTKRWGVFLLDGAQRLVYDGLPTVDRPNYIHQQTKDRFRHVWHFLVSVCRALQQGENRLTATNAYWLGLIDEVPGTKLATIREMLENRNDIVAEPSPSSGNQKKPTKVAKKKSIKTEL</sequence>
<organism evidence="4 5">
    <name type="scientific">Edaphobacter aggregans</name>
    <dbReference type="NCBI Taxonomy" id="570835"/>
    <lineage>
        <taxon>Bacteria</taxon>
        <taxon>Pseudomonadati</taxon>
        <taxon>Acidobacteriota</taxon>
        <taxon>Terriglobia</taxon>
        <taxon>Terriglobales</taxon>
        <taxon>Acidobacteriaceae</taxon>
        <taxon>Edaphobacter</taxon>
    </lineage>
</organism>
<reference evidence="4 5" key="1">
    <citation type="submission" date="2018-12" db="EMBL/GenBank/DDBJ databases">
        <title>Sequencing of bacterial isolates from soil warming experiment in Harvard Forest, Massachusetts, USA.</title>
        <authorList>
            <person name="Deangelis K."/>
        </authorList>
    </citation>
    <scope>NUCLEOTIDE SEQUENCE [LARGE SCALE GENOMIC DNA]</scope>
    <source>
        <strain evidence="4 5">EB153</strain>
    </source>
</reference>
<feature type="region of interest" description="Disordered" evidence="3">
    <location>
        <begin position="370"/>
        <end position="398"/>
    </location>
</feature>